<proteinExistence type="predicted"/>
<sequence length="85" mass="9912">MAEEEFNDEELIKAIDELCQSKAEEFRLFGYEQVTPAEIWECISSKYKKDGIPPVHRLVNDILTLKATTFMNYLTLSAYRGSRFE</sequence>
<organism evidence="1 2">
    <name type="scientific">Paenibacillus yonginensis</name>
    <dbReference type="NCBI Taxonomy" id="1462996"/>
    <lineage>
        <taxon>Bacteria</taxon>
        <taxon>Bacillati</taxon>
        <taxon>Bacillota</taxon>
        <taxon>Bacilli</taxon>
        <taxon>Bacillales</taxon>
        <taxon>Paenibacillaceae</taxon>
        <taxon>Paenibacillus</taxon>
    </lineage>
</organism>
<evidence type="ECO:0008006" key="3">
    <source>
        <dbReference type="Google" id="ProtNLM"/>
    </source>
</evidence>
<accession>A0A1B1N235</accession>
<gene>
    <name evidence="1" type="ORF">AWM70_13365</name>
</gene>
<dbReference type="EMBL" id="CP014167">
    <property type="protein sequence ID" value="ANS75473.1"/>
    <property type="molecule type" value="Genomic_DNA"/>
</dbReference>
<reference evidence="1 2" key="1">
    <citation type="submission" date="2016-01" db="EMBL/GenBank/DDBJ databases">
        <title>Complete Genome Sequence of Paenibacillus yonginensis DCY84, a novel Plant Growth-Promoting Bacteria with Elicitation of Induced Systemic Resistance.</title>
        <authorList>
            <person name="Kim Y.J."/>
            <person name="Yang D.C."/>
            <person name="Sukweenadhi J."/>
        </authorList>
    </citation>
    <scope>NUCLEOTIDE SEQUENCE [LARGE SCALE GENOMIC DNA]</scope>
    <source>
        <strain evidence="1 2">DCY84</strain>
    </source>
</reference>
<dbReference type="OrthoDB" id="2990595at2"/>
<name>A0A1B1N235_9BACL</name>
<dbReference type="InterPro" id="IPR025716">
    <property type="entry name" value="Post-transcriptional_regulator"/>
</dbReference>
<dbReference type="RefSeq" id="WP_068697159.1">
    <property type="nucleotide sequence ID" value="NZ_CP014167.1"/>
</dbReference>
<evidence type="ECO:0000313" key="2">
    <source>
        <dbReference type="Proteomes" id="UP000092573"/>
    </source>
</evidence>
<dbReference type="KEGG" id="pyg:AWM70_13365"/>
<dbReference type="AlphaFoldDB" id="A0A1B1N235"/>
<keyword evidence="2" id="KW-1185">Reference proteome</keyword>
<dbReference type="Pfam" id="PF13797">
    <property type="entry name" value="Post_transc_reg"/>
    <property type="match status" value="1"/>
</dbReference>
<evidence type="ECO:0000313" key="1">
    <source>
        <dbReference type="EMBL" id="ANS75473.1"/>
    </source>
</evidence>
<dbReference type="STRING" id="1462996.AWM70_13365"/>
<protein>
    <recommendedName>
        <fullName evidence="3">Post-transcriptional regulator</fullName>
    </recommendedName>
</protein>
<dbReference type="Proteomes" id="UP000092573">
    <property type="component" value="Chromosome"/>
</dbReference>